<comment type="caution">
    <text evidence="13">The sequence shown here is derived from an EMBL/GenBank/DDBJ whole genome shotgun (WGS) entry which is preliminary data.</text>
</comment>
<dbReference type="CDD" id="cd12121">
    <property type="entry name" value="MARK_C_like"/>
    <property type="match status" value="1"/>
</dbReference>
<evidence type="ECO:0000256" key="8">
    <source>
        <dbReference type="ARBA" id="ARBA00047899"/>
    </source>
</evidence>
<dbReference type="PANTHER" id="PTHR24346">
    <property type="entry name" value="MAP/MICROTUBULE AFFINITY-REGULATING KINASE"/>
    <property type="match status" value="1"/>
</dbReference>
<dbReference type="Gene3D" id="1.10.510.10">
    <property type="entry name" value="Transferase(Phosphotransferase) domain 1"/>
    <property type="match status" value="1"/>
</dbReference>
<feature type="domain" description="KA1" evidence="12">
    <location>
        <begin position="852"/>
        <end position="902"/>
    </location>
</feature>
<protein>
    <recommendedName>
        <fullName evidence="2">non-specific serine/threonine protein kinase</fullName>
        <ecNumber evidence="2">2.7.11.1</ecNumber>
    </recommendedName>
</protein>
<evidence type="ECO:0000313" key="14">
    <source>
        <dbReference type="Proteomes" id="UP001447188"/>
    </source>
</evidence>
<keyword evidence="14" id="KW-1185">Reference proteome</keyword>
<evidence type="ECO:0000256" key="10">
    <source>
        <dbReference type="SAM" id="MobiDB-lite"/>
    </source>
</evidence>
<keyword evidence="6 13" id="KW-0418">Kinase</keyword>
<feature type="compositionally biased region" description="Basic and acidic residues" evidence="10">
    <location>
        <begin position="650"/>
        <end position="659"/>
    </location>
</feature>
<dbReference type="SUPFAM" id="SSF56112">
    <property type="entry name" value="Protein kinase-like (PK-like)"/>
    <property type="match status" value="1"/>
</dbReference>
<organism evidence="13 14">
    <name type="scientific">Discina gigas</name>
    <dbReference type="NCBI Taxonomy" id="1032678"/>
    <lineage>
        <taxon>Eukaryota</taxon>
        <taxon>Fungi</taxon>
        <taxon>Dikarya</taxon>
        <taxon>Ascomycota</taxon>
        <taxon>Pezizomycotina</taxon>
        <taxon>Pezizomycetes</taxon>
        <taxon>Pezizales</taxon>
        <taxon>Discinaceae</taxon>
        <taxon>Discina</taxon>
    </lineage>
</organism>
<feature type="domain" description="Protein kinase" evidence="11">
    <location>
        <begin position="24"/>
        <end position="293"/>
    </location>
</feature>
<sequence>MHQLLSRRKAAGHQLTTHNVPGKLLFMDPVERGFSGKPSGLVVWAKSNWPGNQMAQSRQIIQERGIDPATGQPFLPRHDESKEVRTAREAAIVTLLDHPYICGMRDVIKTNNHWYMLCEYVNGGQMLDYIISHGRLKEKQARKFGRQIASALDYCHRNSIVHRDLKIENILISKTGDIKIIDFGLSNLFSPRSHLKTFCGSLYFAAPELLQAKQYIGPEVDVWSFGIVLYVLVCGKVPFDDQSMPALHAKIKRGVVDYPQWLSGDCRNLLARMLVTDPRQRASLQEILHHPWILKGFSGPPENHLPPREPLTSPLDPEVTHGMTGFEFGSSETIAAQLTKVIESEDYRIAVQAASKEVPMASPNLEKRKPFGFDFYKRRSSTSSKDTLTNLSTELLSHPSNPDPINAYNPLISIYYLVREKLARDQVSSKSPSAQPPIQDVEKQRLPILKAPEAAHTSESSYEVKGEPVAPGGRTRPRARTHGDEDVSEAMKKVNLGGVSVPPSPVVPPSAIREDNPAKKESTVGGMLRRFSTRRQHPGRGDPKPPPPPTLSVQAPGQAPVEIATPRKSLSVRRPPAERPPLSSSGLSQSGASDLLTPPTTADGINSKRSAKIGRSTSVSEADWRRKYGRQNVVGDPPGTSGSDRSGLSIREDAIHSDKGTSNTAKPMTMRAKSLGHGRRENSVRRARREETAAASVPNDVPEEDIGDGATSTGSGDGETPSSDFVKPVYLKGLFSVATTSTKLPTEIRTDIIRVLKQLGVSYKEIRGGFSCVHRPSIDLKSVQENVPQPPEATNMVQPPSHKRKLSFGGSGSSTKEAPPPPPLMKGQIKRNRADTSYTNSDVSNESMHDGVLGGSLILQFEIYIVKVPLLSLHGIQFKSVSKTNTWQYKGLASRILQELRL</sequence>
<dbReference type="PROSITE" id="PS50032">
    <property type="entry name" value="KA1"/>
    <property type="match status" value="1"/>
</dbReference>
<dbReference type="Pfam" id="PF00069">
    <property type="entry name" value="Pkinase"/>
    <property type="match status" value="1"/>
</dbReference>
<keyword evidence="5" id="KW-0547">Nucleotide-binding</keyword>
<dbReference type="SMART" id="SM00220">
    <property type="entry name" value="S_TKc"/>
    <property type="match status" value="1"/>
</dbReference>
<dbReference type="PROSITE" id="PS50011">
    <property type="entry name" value="PROTEIN_KINASE_DOM"/>
    <property type="match status" value="1"/>
</dbReference>
<dbReference type="SUPFAM" id="SSF103243">
    <property type="entry name" value="KA1-like"/>
    <property type="match status" value="1"/>
</dbReference>
<comment type="catalytic activity">
    <reaction evidence="9">
        <text>L-seryl-[protein] + ATP = O-phospho-L-seryl-[protein] + ADP + H(+)</text>
        <dbReference type="Rhea" id="RHEA:17989"/>
        <dbReference type="Rhea" id="RHEA-COMP:9863"/>
        <dbReference type="Rhea" id="RHEA-COMP:11604"/>
        <dbReference type="ChEBI" id="CHEBI:15378"/>
        <dbReference type="ChEBI" id="CHEBI:29999"/>
        <dbReference type="ChEBI" id="CHEBI:30616"/>
        <dbReference type="ChEBI" id="CHEBI:83421"/>
        <dbReference type="ChEBI" id="CHEBI:456216"/>
        <dbReference type="EC" id="2.7.11.1"/>
    </reaction>
</comment>
<dbReference type="Gene3D" id="3.30.310.80">
    <property type="entry name" value="Kinase associated domain 1, KA1"/>
    <property type="match status" value="1"/>
</dbReference>
<dbReference type="Proteomes" id="UP001447188">
    <property type="component" value="Unassembled WGS sequence"/>
</dbReference>
<feature type="region of interest" description="Disordered" evidence="10">
    <location>
        <begin position="452"/>
        <end position="724"/>
    </location>
</feature>
<keyword evidence="7" id="KW-0067">ATP-binding</keyword>
<comment type="catalytic activity">
    <reaction evidence="8">
        <text>L-threonyl-[protein] + ATP = O-phospho-L-threonyl-[protein] + ADP + H(+)</text>
        <dbReference type="Rhea" id="RHEA:46608"/>
        <dbReference type="Rhea" id="RHEA-COMP:11060"/>
        <dbReference type="Rhea" id="RHEA-COMP:11605"/>
        <dbReference type="ChEBI" id="CHEBI:15378"/>
        <dbReference type="ChEBI" id="CHEBI:30013"/>
        <dbReference type="ChEBI" id="CHEBI:30616"/>
        <dbReference type="ChEBI" id="CHEBI:61977"/>
        <dbReference type="ChEBI" id="CHEBI:456216"/>
        <dbReference type="EC" id="2.7.11.1"/>
    </reaction>
</comment>
<feature type="compositionally biased region" description="Polar residues" evidence="10">
    <location>
        <begin position="598"/>
        <end position="608"/>
    </location>
</feature>
<proteinExistence type="inferred from homology"/>
<dbReference type="InterPro" id="IPR011009">
    <property type="entry name" value="Kinase-like_dom_sf"/>
</dbReference>
<dbReference type="GO" id="GO:0004674">
    <property type="term" value="F:protein serine/threonine kinase activity"/>
    <property type="evidence" value="ECO:0007669"/>
    <property type="project" value="UniProtKB-EC"/>
</dbReference>
<accession>A0ABR3GGS4</accession>
<dbReference type="InterPro" id="IPR000719">
    <property type="entry name" value="Prot_kinase_dom"/>
</dbReference>
<reference evidence="13 14" key="1">
    <citation type="submission" date="2024-02" db="EMBL/GenBank/DDBJ databases">
        <title>Discinaceae phylogenomics.</title>
        <authorList>
            <person name="Dirks A.C."/>
            <person name="James T.Y."/>
        </authorList>
    </citation>
    <scope>NUCLEOTIDE SEQUENCE [LARGE SCALE GENOMIC DNA]</scope>
    <source>
        <strain evidence="13 14">ACD0624</strain>
    </source>
</reference>
<dbReference type="EMBL" id="JBBBZM010000079">
    <property type="protein sequence ID" value="KAL0635033.1"/>
    <property type="molecule type" value="Genomic_DNA"/>
</dbReference>
<evidence type="ECO:0000256" key="1">
    <source>
        <dbReference type="ARBA" id="ARBA00010791"/>
    </source>
</evidence>
<evidence type="ECO:0000256" key="5">
    <source>
        <dbReference type="ARBA" id="ARBA00022741"/>
    </source>
</evidence>
<dbReference type="InterPro" id="IPR028375">
    <property type="entry name" value="KA1/Ssp2_C"/>
</dbReference>
<feature type="compositionally biased region" description="Basic and acidic residues" evidence="10">
    <location>
        <begin position="481"/>
        <end position="492"/>
    </location>
</feature>
<dbReference type="EC" id="2.7.11.1" evidence="2"/>
<dbReference type="PROSITE" id="PS00108">
    <property type="entry name" value="PROTEIN_KINASE_ST"/>
    <property type="match status" value="1"/>
</dbReference>
<dbReference type="InterPro" id="IPR008271">
    <property type="entry name" value="Ser/Thr_kinase_AS"/>
</dbReference>
<dbReference type="PANTHER" id="PTHR24346:SF82">
    <property type="entry name" value="KP78A-RELATED"/>
    <property type="match status" value="1"/>
</dbReference>
<feature type="compositionally biased region" description="Basic and acidic residues" evidence="10">
    <location>
        <begin position="512"/>
        <end position="522"/>
    </location>
</feature>
<gene>
    <name evidence="13" type="primary">KIN2</name>
    <name evidence="13" type="ORF">Q9L58_006062</name>
</gene>
<comment type="similarity">
    <text evidence="1">Belongs to the protein kinase superfamily. CAMK Ser/Thr protein kinase family. NIM1 subfamily.</text>
</comment>
<evidence type="ECO:0000313" key="13">
    <source>
        <dbReference type="EMBL" id="KAL0635033.1"/>
    </source>
</evidence>
<evidence type="ECO:0000259" key="12">
    <source>
        <dbReference type="PROSITE" id="PS50032"/>
    </source>
</evidence>
<evidence type="ECO:0000256" key="2">
    <source>
        <dbReference type="ARBA" id="ARBA00012513"/>
    </source>
</evidence>
<dbReference type="InterPro" id="IPR001772">
    <property type="entry name" value="KA1_dom"/>
</dbReference>
<evidence type="ECO:0000256" key="6">
    <source>
        <dbReference type="ARBA" id="ARBA00022777"/>
    </source>
</evidence>
<keyword evidence="4 13" id="KW-0808">Transferase</keyword>
<feature type="compositionally biased region" description="Polar residues" evidence="10">
    <location>
        <begin position="835"/>
        <end position="846"/>
    </location>
</feature>
<feature type="region of interest" description="Disordered" evidence="10">
    <location>
        <begin position="783"/>
        <end position="846"/>
    </location>
</feature>
<feature type="compositionally biased region" description="Basic and acidic residues" evidence="10">
    <location>
        <begin position="678"/>
        <end position="692"/>
    </location>
</feature>
<evidence type="ECO:0000256" key="3">
    <source>
        <dbReference type="ARBA" id="ARBA00022527"/>
    </source>
</evidence>
<keyword evidence="3" id="KW-0723">Serine/threonine-protein kinase</keyword>
<evidence type="ECO:0000256" key="7">
    <source>
        <dbReference type="ARBA" id="ARBA00022840"/>
    </source>
</evidence>
<evidence type="ECO:0000256" key="9">
    <source>
        <dbReference type="ARBA" id="ARBA00048679"/>
    </source>
</evidence>
<name>A0ABR3GGS4_9PEZI</name>
<evidence type="ECO:0000256" key="4">
    <source>
        <dbReference type="ARBA" id="ARBA00022679"/>
    </source>
</evidence>
<evidence type="ECO:0000259" key="11">
    <source>
        <dbReference type="PROSITE" id="PS50011"/>
    </source>
</evidence>
<dbReference type="Pfam" id="PF02149">
    <property type="entry name" value="KA1"/>
    <property type="match status" value="1"/>
</dbReference>
<feature type="compositionally biased region" description="Low complexity" evidence="10">
    <location>
        <begin position="582"/>
        <end position="596"/>
    </location>
</feature>